<accession>A0ABP9YEQ0</accession>
<protein>
    <recommendedName>
        <fullName evidence="3">Rab-GAP TBC domain-containing protein</fullName>
    </recommendedName>
</protein>
<dbReference type="PROSITE" id="PS50086">
    <property type="entry name" value="TBC_RABGAP"/>
    <property type="match status" value="1"/>
</dbReference>
<dbReference type="InterPro" id="IPR011993">
    <property type="entry name" value="PH-like_dom_sf"/>
</dbReference>
<evidence type="ECO:0000313" key="4">
    <source>
        <dbReference type="EMBL" id="GAA5805437.1"/>
    </source>
</evidence>
<reference evidence="4 5" key="1">
    <citation type="submission" date="2024-04" db="EMBL/GenBank/DDBJ databases">
        <title>genome sequences of Mucor flavus KT1a and Helicostylum pulchrum KT1b strains isolation_sourced from the surface of a dry-aged beef.</title>
        <authorList>
            <person name="Toyotome T."/>
            <person name="Hosono M."/>
            <person name="Torimaru M."/>
            <person name="Fukuda K."/>
            <person name="Mikami N."/>
        </authorList>
    </citation>
    <scope>NUCLEOTIDE SEQUENCE [LARGE SCALE GENOMIC DNA]</scope>
    <source>
        <strain evidence="4 5">KT1b</strain>
    </source>
</reference>
<dbReference type="InterPro" id="IPR011992">
    <property type="entry name" value="EF-hand-dom_pair"/>
</dbReference>
<dbReference type="SMART" id="SM00164">
    <property type="entry name" value="TBC"/>
    <property type="match status" value="1"/>
</dbReference>
<dbReference type="Pfam" id="PF00566">
    <property type="entry name" value="RabGAP-TBC"/>
    <property type="match status" value="1"/>
</dbReference>
<evidence type="ECO:0000256" key="2">
    <source>
        <dbReference type="SAM" id="MobiDB-lite"/>
    </source>
</evidence>
<dbReference type="PANTHER" id="PTHR47219:SF20">
    <property type="entry name" value="TBC1 DOMAIN FAMILY MEMBER 2B"/>
    <property type="match status" value="1"/>
</dbReference>
<dbReference type="Gene3D" id="2.30.29.30">
    <property type="entry name" value="Pleckstrin-homology domain (PH domain)/Phosphotyrosine-binding domain (PTB)"/>
    <property type="match status" value="2"/>
</dbReference>
<name>A0ABP9YEQ0_9FUNG</name>
<dbReference type="InterPro" id="IPR000195">
    <property type="entry name" value="Rab-GAP-TBC_dom"/>
</dbReference>
<dbReference type="InterPro" id="IPR004182">
    <property type="entry name" value="GRAM"/>
</dbReference>
<proteinExistence type="predicted"/>
<dbReference type="SMART" id="SM00568">
    <property type="entry name" value="GRAM"/>
    <property type="match status" value="2"/>
</dbReference>
<dbReference type="EMBL" id="BAABUJ010000045">
    <property type="protein sequence ID" value="GAA5805437.1"/>
    <property type="molecule type" value="Genomic_DNA"/>
</dbReference>
<comment type="caution">
    <text evidence="4">The sequence shown here is derived from an EMBL/GenBank/DDBJ whole genome shotgun (WGS) entry which is preliminary data.</text>
</comment>
<evidence type="ECO:0000256" key="1">
    <source>
        <dbReference type="ARBA" id="ARBA00022468"/>
    </source>
</evidence>
<dbReference type="Gene3D" id="1.10.472.80">
    <property type="entry name" value="Ypt/Rab-GAP domain of gyp1p, domain 3"/>
    <property type="match status" value="1"/>
</dbReference>
<evidence type="ECO:0000313" key="5">
    <source>
        <dbReference type="Proteomes" id="UP001476247"/>
    </source>
</evidence>
<organism evidence="4 5">
    <name type="scientific">Helicostylum pulchrum</name>
    <dbReference type="NCBI Taxonomy" id="562976"/>
    <lineage>
        <taxon>Eukaryota</taxon>
        <taxon>Fungi</taxon>
        <taxon>Fungi incertae sedis</taxon>
        <taxon>Mucoromycota</taxon>
        <taxon>Mucoromycotina</taxon>
        <taxon>Mucoromycetes</taxon>
        <taxon>Mucorales</taxon>
        <taxon>Mucorineae</taxon>
        <taxon>Mucoraceae</taxon>
        <taxon>Helicostylum</taxon>
    </lineage>
</organism>
<sequence length="1125" mass="129162">MSAGLNKIPKNTFTLPTSTDNTLVPFWTIEQQNQYFMLQKSQEPGNTIFKSVLSTIANLFDAKQAPYRILFQREPNVTCLQIAASDSEETIEEAWDWIKVYLLPLLEGIPGPYAKEEWVIQQMNTIVSSTITNNDTDDLLLDDIIRNASRTFRRTFNVSQTERLVNYYSCACNSRQGWMYISENYLAFYSYLLGFELKVLLELKDIKDIFKEPVRKLFRHSMRVTTKDNQEYMFTNMFNRDEVYDLLVQLTGDSVHRLLKSSNSNAFKAEVIDRSPSPAFDDKRLSGVYSSSPNNPLKNILQHRKKNETFRQLFRLPETEQVIDEISVCYMCDTDPDDTAKRHMSILVRKHMYPGTLYLSQNFLAFESTDVSSMTEIGKSQFSFILPLYTVTRFERINDDHHKTALSFRTWHKMLHYLKVDAEKTVCEKFCESLKSGLEANAVKMKESLRLFLTTCKSEELLQTPEGPIHISEPIGGLGLQFGYKSDSTANDDSRKTQSWIKYFNGMFENGRNLTLCKKPFAFAKMVRGGLPNALRGEIWEICSGSIYLRFANHGLYDSILESHKDEVSLSMEDIEKDLHRSLPEYAAYQSSEGIDRLRRVLTAYSWKNPEIGYCQAMNIVASSLLIYMTEEQAFWTLNTLVDHLCPGYYSSTMYGVLLDQVVLEKLVAKYIPTITEHFKEKDIQLSVACLPWFLTLFINSMPLPFAFRILDCFFMEGPKIIFQIALAVLKTHEKELCTINDDSELLVVVKNFFASLNLPAGTTDQDYAKKYAIFKQLVVSAYTDFGKVTSAKINKYRKENELKIIGGVESFTKRNALRHIKNTANFGPDEISNIYDYFFGALYYAKRNNEQTEMDLTAFTKMIENMTTWAKPINVNSSDNSQNAQVIQEVSGSFILRLFNYFKSDIGITLADAVSKLGEILRGDILSKASFYFSLYNQDKSLHLNNEDLHTMATELFWLMNTLEVDFDAWDTIRNFIILSTETSNSKEVAESLASVLTLDMNPHDSSYFAKHVLMIHNALMGPEVPVIEITLPSLRMIILTEDRLDHFIQTTFPATFKLEKEAVERQKGLGHEIFEALFIEGKKLATNMAYPDHLAPNEDTGSKRRSIASLHSHKSQDEEYEII</sequence>
<evidence type="ECO:0000259" key="3">
    <source>
        <dbReference type="PROSITE" id="PS50086"/>
    </source>
</evidence>
<dbReference type="SUPFAM" id="SSF47473">
    <property type="entry name" value="EF-hand"/>
    <property type="match status" value="1"/>
</dbReference>
<feature type="region of interest" description="Disordered" evidence="2">
    <location>
        <begin position="1096"/>
        <end position="1125"/>
    </location>
</feature>
<dbReference type="Gene3D" id="1.10.238.10">
    <property type="entry name" value="EF-hand"/>
    <property type="match status" value="1"/>
</dbReference>
<dbReference type="Pfam" id="PF02893">
    <property type="entry name" value="GRAM"/>
    <property type="match status" value="2"/>
</dbReference>
<gene>
    <name evidence="4" type="ORF">HPULCUR_010953</name>
</gene>
<feature type="domain" description="Rab-GAP TBC" evidence="3">
    <location>
        <begin position="530"/>
        <end position="718"/>
    </location>
</feature>
<dbReference type="Gene3D" id="1.10.8.270">
    <property type="entry name" value="putative rabgap domain of human tbc1 domain family member 14 like domains"/>
    <property type="match status" value="1"/>
</dbReference>
<dbReference type="InterPro" id="IPR050302">
    <property type="entry name" value="Rab_GAP_TBC_domain"/>
</dbReference>
<dbReference type="InterPro" id="IPR035969">
    <property type="entry name" value="Rab-GAP_TBC_sf"/>
</dbReference>
<dbReference type="Proteomes" id="UP001476247">
    <property type="component" value="Unassembled WGS sequence"/>
</dbReference>
<dbReference type="SUPFAM" id="SSF47923">
    <property type="entry name" value="Ypt/Rab-GAP domain of gyp1p"/>
    <property type="match status" value="2"/>
</dbReference>
<keyword evidence="1" id="KW-0343">GTPase activation</keyword>
<keyword evidence="5" id="KW-1185">Reference proteome</keyword>
<dbReference type="PANTHER" id="PTHR47219">
    <property type="entry name" value="RAB GTPASE-ACTIVATING PROTEIN 1-LIKE"/>
    <property type="match status" value="1"/>
</dbReference>